<keyword evidence="1" id="KW-1133">Transmembrane helix</keyword>
<keyword evidence="3" id="KW-1185">Reference proteome</keyword>
<evidence type="ECO:0000313" key="2">
    <source>
        <dbReference type="EnsemblMetazoa" id="XP_029346153.1"/>
    </source>
</evidence>
<evidence type="ECO:0000313" key="3">
    <source>
        <dbReference type="Proteomes" id="UP000007819"/>
    </source>
</evidence>
<dbReference type="KEGG" id="api:115034218"/>
<dbReference type="OrthoDB" id="6628329at2759"/>
<reference evidence="3" key="1">
    <citation type="submission" date="2010-06" db="EMBL/GenBank/DDBJ databases">
        <authorList>
            <person name="Jiang H."/>
            <person name="Abraham K."/>
            <person name="Ali S."/>
            <person name="Alsbrooks S.L."/>
            <person name="Anim B.N."/>
            <person name="Anosike U.S."/>
            <person name="Attaway T."/>
            <person name="Bandaranaike D.P."/>
            <person name="Battles P.K."/>
            <person name="Bell S.N."/>
            <person name="Bell A.V."/>
            <person name="Beltran B."/>
            <person name="Bickham C."/>
            <person name="Bustamante Y."/>
            <person name="Caleb T."/>
            <person name="Canada A."/>
            <person name="Cardenas V."/>
            <person name="Carter K."/>
            <person name="Chacko J."/>
            <person name="Chandrabose M.N."/>
            <person name="Chavez D."/>
            <person name="Chavez A."/>
            <person name="Chen L."/>
            <person name="Chu H.-S."/>
            <person name="Claassen K.J."/>
            <person name="Cockrell R."/>
            <person name="Collins M."/>
            <person name="Cooper J.A."/>
            <person name="Cree A."/>
            <person name="Curry S.M."/>
            <person name="Da Y."/>
            <person name="Dao M.D."/>
            <person name="Das B."/>
            <person name="Davila M.-L."/>
            <person name="Davy-Carroll L."/>
            <person name="Denson S."/>
            <person name="Dinh H."/>
            <person name="Ebong V.E."/>
            <person name="Edwards J.R."/>
            <person name="Egan A."/>
            <person name="El-Daye J."/>
            <person name="Escobedo L."/>
            <person name="Fernandez S."/>
            <person name="Fernando P.R."/>
            <person name="Flagg N."/>
            <person name="Forbes L.D."/>
            <person name="Fowler R.G."/>
            <person name="Fu Q."/>
            <person name="Gabisi R.A."/>
            <person name="Ganer J."/>
            <person name="Garbino Pronczuk A."/>
            <person name="Garcia R.M."/>
            <person name="Garner T."/>
            <person name="Garrett T.E."/>
            <person name="Gonzalez D.A."/>
            <person name="Hamid H."/>
            <person name="Hawkins E.S."/>
            <person name="Hirani K."/>
            <person name="Hogues M.E."/>
            <person name="Hollins B."/>
            <person name="Hsiao C.-H."/>
            <person name="Jabil R."/>
            <person name="James M.L."/>
            <person name="Jhangiani S.N."/>
            <person name="Johnson B."/>
            <person name="Johnson Q."/>
            <person name="Joshi V."/>
            <person name="Kalu J.B."/>
            <person name="Kam C."/>
            <person name="Kashfia A."/>
            <person name="Keebler J."/>
            <person name="Kisamo H."/>
            <person name="Kovar C.L."/>
            <person name="Lago L.A."/>
            <person name="Lai C.-Y."/>
            <person name="Laidlaw J."/>
            <person name="Lara F."/>
            <person name="Le T.-K."/>
            <person name="Lee S.L."/>
            <person name="Legall F.H."/>
            <person name="Lemon S.J."/>
            <person name="Lewis L.R."/>
            <person name="Li B."/>
            <person name="Liu Y."/>
            <person name="Liu Y.-S."/>
            <person name="Lopez J."/>
            <person name="Lozado R.J."/>
            <person name="Lu J."/>
            <person name="Madu R.C."/>
            <person name="Maheshwari M."/>
            <person name="Maheshwari R."/>
            <person name="Malloy K."/>
            <person name="Martinez E."/>
            <person name="Mathew T."/>
            <person name="Mercado I.C."/>
            <person name="Mercado C."/>
            <person name="Meyer B."/>
            <person name="Montgomery K."/>
            <person name="Morgan M.B."/>
            <person name="Munidasa M."/>
            <person name="Nazareth L.V."/>
            <person name="Nelson J."/>
            <person name="Ng B.M."/>
            <person name="Nguyen N.B."/>
            <person name="Nguyen P.Q."/>
            <person name="Nguyen T."/>
            <person name="Obregon M."/>
            <person name="Okwuonu G.O."/>
            <person name="Onwere C.G."/>
            <person name="Orozco G."/>
            <person name="Parra A."/>
            <person name="Patel S."/>
            <person name="Patil S."/>
            <person name="Perez A."/>
            <person name="Perez Y."/>
            <person name="Pham C."/>
            <person name="Primus E.L."/>
            <person name="Pu L.-L."/>
            <person name="Puazo M."/>
            <person name="Qin X."/>
            <person name="Quiroz J.B."/>
            <person name="Reese J."/>
            <person name="Richards S."/>
            <person name="Rives C.M."/>
            <person name="Robberts R."/>
            <person name="Ruiz S.J."/>
            <person name="Ruiz M.J."/>
            <person name="Santibanez J."/>
            <person name="Schneider B.W."/>
            <person name="Sisson I."/>
            <person name="Smith M."/>
            <person name="Sodergren E."/>
            <person name="Song X.-Z."/>
            <person name="Song B.B."/>
            <person name="Summersgill H."/>
            <person name="Thelus R."/>
            <person name="Thornton R.D."/>
            <person name="Trejos Z.Y."/>
            <person name="Usmani K."/>
            <person name="Vattathil S."/>
            <person name="Villasana D."/>
            <person name="Walker D.L."/>
            <person name="Wang S."/>
            <person name="Wang K."/>
            <person name="White C.S."/>
            <person name="Williams A.C."/>
            <person name="Williamson J."/>
            <person name="Wilson K."/>
            <person name="Woghiren I.O."/>
            <person name="Woodworth J.R."/>
            <person name="Worley K.C."/>
            <person name="Wright R.A."/>
            <person name="Wu W."/>
            <person name="Young L."/>
            <person name="Zhang L."/>
            <person name="Zhang J."/>
            <person name="Zhu Y."/>
            <person name="Muzny D.M."/>
            <person name="Weinstock G."/>
            <person name="Gibbs R.A."/>
        </authorList>
    </citation>
    <scope>NUCLEOTIDE SEQUENCE [LARGE SCALE GENOMIC DNA]</scope>
    <source>
        <strain evidence="3">LSR1</strain>
    </source>
</reference>
<proteinExistence type="predicted"/>
<dbReference type="InterPro" id="IPR022048">
    <property type="entry name" value="Envelope_fusion-like"/>
</dbReference>
<dbReference type="GeneID" id="115034218"/>
<dbReference type="EnsemblMetazoa" id="XM_029490293.1">
    <property type="protein sequence ID" value="XP_029346153.1"/>
    <property type="gene ID" value="LOC115034218"/>
</dbReference>
<sequence length="616" mass="71377">MISYYYRILIIQPIMATNLTENYRIKEIESPSGIFFNHLTKIKTTNSKWKLSVYVNLTTYDGNFEQIKKFQKETVKHCLKIAKNTEIVPIEHFVIWSYLCEQFNTTTTSYIHDIEKTRQQINYAVSRSERYKRGLINGIGRLSKTLFGICSDEDYEFFDKKISEISEKQIRVIHDMQQQTRIVQSTVHDVDREMVKIQQTETAIISNINKLESKANRVGKLINEMEVRQIMNEQTEELNVLLTQHSFQTHNLVAIVNTAQVGHMHSSIISATNFLAELQQVRIQLDSRENFAEQVTIQNVHKLMKMSSLQVIRVADTLIFIIAIPIVDTREYRLYKSIPLPIKQKKSVYALIQPTNKYLAMSEDNVYSIYIDDIELSKCIHMQEYYICSNTQTHYIQETDNCEAKLFNSQDKDVIPKACEIKITRIQKLVIHKLDNENVWLYTAEQPTTINIDCTSGEPVLQTLQNTGTISLTYPCRAITKEYELTPTRSIVTKTSYDFIPRVNITANMKQYQTSRIQDDFPKINNSYYPDFHSLANNAKQLDLLLQSQIDDSIEYVTVSNITYVTVGIGIGILVLIIVISRISFKLYKQNKLSMSYIKALVNTKSVDDIQCVEIK</sequence>
<dbReference type="Proteomes" id="UP000007819">
    <property type="component" value="Chromosome A2"/>
</dbReference>
<name>A0A8R2JSF5_ACYPI</name>
<keyword evidence="1" id="KW-0472">Membrane</keyword>
<feature type="transmembrane region" description="Helical" evidence="1">
    <location>
        <begin position="562"/>
        <end position="585"/>
    </location>
</feature>
<protein>
    <recommendedName>
        <fullName evidence="4">Envelope fusion protein</fullName>
    </recommendedName>
</protein>
<reference evidence="2" key="2">
    <citation type="submission" date="2022-06" db="UniProtKB">
        <authorList>
            <consortium name="EnsemblMetazoa"/>
        </authorList>
    </citation>
    <scope>IDENTIFICATION</scope>
</reference>
<accession>A0A8R2JSF5</accession>
<keyword evidence="1" id="KW-0812">Transmembrane</keyword>
<organism evidence="2 3">
    <name type="scientific">Acyrthosiphon pisum</name>
    <name type="common">Pea aphid</name>
    <dbReference type="NCBI Taxonomy" id="7029"/>
    <lineage>
        <taxon>Eukaryota</taxon>
        <taxon>Metazoa</taxon>
        <taxon>Ecdysozoa</taxon>
        <taxon>Arthropoda</taxon>
        <taxon>Hexapoda</taxon>
        <taxon>Insecta</taxon>
        <taxon>Pterygota</taxon>
        <taxon>Neoptera</taxon>
        <taxon>Paraneoptera</taxon>
        <taxon>Hemiptera</taxon>
        <taxon>Sternorrhyncha</taxon>
        <taxon>Aphidomorpha</taxon>
        <taxon>Aphidoidea</taxon>
        <taxon>Aphididae</taxon>
        <taxon>Macrosiphini</taxon>
        <taxon>Acyrthosiphon</taxon>
    </lineage>
</organism>
<dbReference type="Pfam" id="PF12259">
    <property type="entry name" value="Baculo_F"/>
    <property type="match status" value="1"/>
</dbReference>
<dbReference type="AlphaFoldDB" id="A0A8R2JSF5"/>
<dbReference type="RefSeq" id="XP_029346153.1">
    <property type="nucleotide sequence ID" value="XM_029490293.1"/>
</dbReference>
<evidence type="ECO:0000256" key="1">
    <source>
        <dbReference type="SAM" id="Phobius"/>
    </source>
</evidence>
<evidence type="ECO:0008006" key="4">
    <source>
        <dbReference type="Google" id="ProtNLM"/>
    </source>
</evidence>